<evidence type="ECO:0000313" key="2">
    <source>
        <dbReference type="Proteomes" id="UP000298653"/>
    </source>
</evidence>
<reference evidence="1 2" key="1">
    <citation type="submission" date="2019-05" db="EMBL/GenBank/DDBJ databases">
        <title>Complete genome sequencing of Anaerostipes rhamnosivorans.</title>
        <authorList>
            <person name="Bui T.P.N."/>
            <person name="de Vos W.M."/>
        </authorList>
    </citation>
    <scope>NUCLEOTIDE SEQUENCE [LARGE SCALE GENOMIC DNA]</scope>
    <source>
        <strain evidence="1 2">1y2</strain>
    </source>
</reference>
<dbReference type="OrthoDB" id="2059201at2"/>
<gene>
    <name evidence="1" type="ORF">AR1Y2_1482</name>
</gene>
<protein>
    <submittedName>
        <fullName evidence="1">Uncharacterized protein</fullName>
    </submittedName>
</protein>
<sequence>MKQIMSQVTTVLFLVFVAFFFLSILLTGATVSEAQKFQTEAVEEMQASHFSSEVIDEWLLKAREKEYTLTVTSDGFYEDRPCYRLELKYPIQIFFFRYQTKNELEAYAL</sequence>
<proteinExistence type="predicted"/>
<name>A0A4P8IBU5_9FIRM</name>
<dbReference type="EMBL" id="CP040058">
    <property type="protein sequence ID" value="QCP34936.1"/>
    <property type="molecule type" value="Genomic_DNA"/>
</dbReference>
<dbReference type="AlphaFoldDB" id="A0A4P8IBU5"/>
<dbReference type="Proteomes" id="UP000298653">
    <property type="component" value="Chromosome"/>
</dbReference>
<keyword evidence="2" id="KW-1185">Reference proteome</keyword>
<evidence type="ECO:0000313" key="1">
    <source>
        <dbReference type="EMBL" id="QCP34936.1"/>
    </source>
</evidence>
<dbReference type="RefSeq" id="WP_022261442.1">
    <property type="nucleotide sequence ID" value="NZ_CP040058.1"/>
</dbReference>
<dbReference type="KEGG" id="arf:AR1Y2_1482"/>
<accession>A0A4P8IBU5</accession>
<organism evidence="1 2">
    <name type="scientific">Anaerostipes rhamnosivorans</name>
    <dbReference type="NCBI Taxonomy" id="1229621"/>
    <lineage>
        <taxon>Bacteria</taxon>
        <taxon>Bacillati</taxon>
        <taxon>Bacillota</taxon>
        <taxon>Clostridia</taxon>
        <taxon>Lachnospirales</taxon>
        <taxon>Lachnospiraceae</taxon>
        <taxon>Anaerostipes</taxon>
    </lineage>
</organism>